<comment type="caution">
    <text evidence="1">The sequence shown here is derived from an EMBL/GenBank/DDBJ whole genome shotgun (WGS) entry which is preliminary data.</text>
</comment>
<reference evidence="1 2" key="1">
    <citation type="submission" date="2018-10" db="EMBL/GenBank/DDBJ databases">
        <title>Notoacmeibacter sp. M2BS9Y-3-1, whole genome shotgun sequence.</title>
        <authorList>
            <person name="Tuo L."/>
        </authorList>
    </citation>
    <scope>NUCLEOTIDE SEQUENCE [LARGE SCALE GENOMIC DNA]</scope>
    <source>
        <strain evidence="1 2">M2BS9Y-3-1</strain>
    </source>
</reference>
<dbReference type="RefSeq" id="WP_121645178.1">
    <property type="nucleotide sequence ID" value="NZ_RCWN01000001.1"/>
</dbReference>
<dbReference type="EMBL" id="RCWN01000001">
    <property type="protein sequence ID" value="RLQ88212.1"/>
    <property type="molecule type" value="Genomic_DNA"/>
</dbReference>
<evidence type="ECO:0000313" key="2">
    <source>
        <dbReference type="Proteomes" id="UP000281094"/>
    </source>
</evidence>
<evidence type="ECO:0000313" key="1">
    <source>
        <dbReference type="EMBL" id="RLQ88212.1"/>
    </source>
</evidence>
<gene>
    <name evidence="1" type="ORF">D8780_08350</name>
</gene>
<protein>
    <submittedName>
        <fullName evidence="1">Uncharacterized protein</fullName>
    </submittedName>
</protein>
<organism evidence="1 2">
    <name type="scientific">Notoacmeibacter ruber</name>
    <dbReference type="NCBI Taxonomy" id="2670375"/>
    <lineage>
        <taxon>Bacteria</taxon>
        <taxon>Pseudomonadati</taxon>
        <taxon>Pseudomonadota</taxon>
        <taxon>Alphaproteobacteria</taxon>
        <taxon>Hyphomicrobiales</taxon>
        <taxon>Notoacmeibacteraceae</taxon>
        <taxon>Notoacmeibacter</taxon>
    </lineage>
</organism>
<sequence length="110" mass="11834">MEQLAAIMLLVSCSDDMSMCTEVEAPQAAYETQEICETQVGDAIRQNASSAPLVLGKCVSVNINELQEDAWITWDINPAGELVAAVEFDSDIEMASSSRYAQADSSLIAN</sequence>
<proteinExistence type="predicted"/>
<dbReference type="Proteomes" id="UP000281094">
    <property type="component" value="Unassembled WGS sequence"/>
</dbReference>
<keyword evidence="2" id="KW-1185">Reference proteome</keyword>
<accession>A0A3L7JIA0</accession>
<name>A0A3L7JIA0_9HYPH</name>
<dbReference type="AlphaFoldDB" id="A0A3L7JIA0"/>